<dbReference type="RefSeq" id="WP_164186000.1">
    <property type="nucleotide sequence ID" value="NZ_JAAGMR010000003.1"/>
</dbReference>
<keyword evidence="1" id="KW-0472">Membrane</keyword>
<comment type="caution">
    <text evidence="2">The sequence shown here is derived from an EMBL/GenBank/DDBJ whole genome shotgun (WGS) entry which is preliminary data.</text>
</comment>
<proteinExistence type="predicted"/>
<dbReference type="AlphaFoldDB" id="A0A7K3QK32"/>
<sequence length="91" mass="10412">MSTHRSPSSRPPLRHAHFVWRTGFGRVDSARIPALLYDVMLLFLITLALVYHVLGLGFLLAAFVVWRSIGRRYARHRLTAATAGRPRCEQR</sequence>
<protein>
    <submittedName>
        <fullName evidence="2">Uncharacterized protein</fullName>
    </submittedName>
</protein>
<dbReference type="EMBL" id="JAAGMR010000003">
    <property type="protein sequence ID" value="NEB90249.1"/>
    <property type="molecule type" value="Genomic_DNA"/>
</dbReference>
<gene>
    <name evidence="2" type="ORF">G3I21_00515</name>
</gene>
<accession>A0A7K3QK32</accession>
<dbReference type="Proteomes" id="UP000470520">
    <property type="component" value="Unassembled WGS sequence"/>
</dbReference>
<keyword evidence="1" id="KW-0812">Transmembrane</keyword>
<name>A0A7K3QK32_9ACTN</name>
<organism evidence="2 3">
    <name type="scientific">Streptomyces bauhiniae</name>
    <dbReference type="NCBI Taxonomy" id="2340725"/>
    <lineage>
        <taxon>Bacteria</taxon>
        <taxon>Bacillati</taxon>
        <taxon>Actinomycetota</taxon>
        <taxon>Actinomycetes</taxon>
        <taxon>Kitasatosporales</taxon>
        <taxon>Streptomycetaceae</taxon>
        <taxon>Streptomyces</taxon>
    </lineage>
</organism>
<keyword evidence="1" id="KW-1133">Transmembrane helix</keyword>
<reference evidence="2 3" key="1">
    <citation type="submission" date="2020-01" db="EMBL/GenBank/DDBJ databases">
        <title>Insect and environment-associated Actinomycetes.</title>
        <authorList>
            <person name="Currrie C."/>
            <person name="Chevrette M."/>
            <person name="Carlson C."/>
            <person name="Stubbendieck R."/>
            <person name="Wendt-Pienkowski E."/>
        </authorList>
    </citation>
    <scope>NUCLEOTIDE SEQUENCE [LARGE SCALE GENOMIC DNA]</scope>
    <source>
        <strain evidence="2 3">SID7754</strain>
    </source>
</reference>
<evidence type="ECO:0000313" key="2">
    <source>
        <dbReference type="EMBL" id="NEB90249.1"/>
    </source>
</evidence>
<evidence type="ECO:0000313" key="3">
    <source>
        <dbReference type="Proteomes" id="UP000470520"/>
    </source>
</evidence>
<evidence type="ECO:0000256" key="1">
    <source>
        <dbReference type="SAM" id="Phobius"/>
    </source>
</evidence>
<feature type="transmembrane region" description="Helical" evidence="1">
    <location>
        <begin position="39"/>
        <end position="66"/>
    </location>
</feature>